<gene>
    <name evidence="2" type="ORF">G9H71_00875</name>
</gene>
<evidence type="ECO:0000256" key="1">
    <source>
        <dbReference type="SAM" id="Phobius"/>
    </source>
</evidence>
<dbReference type="PANTHER" id="PTHR39419:SF1">
    <property type="entry name" value="SLL0814 PROTEIN"/>
    <property type="match status" value="1"/>
</dbReference>
<reference evidence="2 3" key="1">
    <citation type="submission" date="2020-03" db="EMBL/GenBank/DDBJ databases">
        <title>Two novel Motilibacter sp.</title>
        <authorList>
            <person name="Liu S."/>
        </authorList>
    </citation>
    <scope>NUCLEOTIDE SEQUENCE [LARGE SCALE GENOMIC DNA]</scope>
    <source>
        <strain evidence="2 3">E257</strain>
    </source>
</reference>
<dbReference type="Proteomes" id="UP000800981">
    <property type="component" value="Unassembled WGS sequence"/>
</dbReference>
<dbReference type="RefSeq" id="WP_166276510.1">
    <property type="nucleotide sequence ID" value="NZ_JAANNP010000001.1"/>
</dbReference>
<feature type="transmembrane region" description="Helical" evidence="1">
    <location>
        <begin position="43"/>
        <end position="61"/>
    </location>
</feature>
<accession>A0ABX0GNC5</accession>
<feature type="transmembrane region" description="Helical" evidence="1">
    <location>
        <begin position="137"/>
        <end position="154"/>
    </location>
</feature>
<dbReference type="Pfam" id="PF04240">
    <property type="entry name" value="Caroten_synth"/>
    <property type="match status" value="1"/>
</dbReference>
<feature type="transmembrane region" description="Helical" evidence="1">
    <location>
        <begin position="106"/>
        <end position="125"/>
    </location>
</feature>
<evidence type="ECO:0000313" key="2">
    <source>
        <dbReference type="EMBL" id="NHC12334.1"/>
    </source>
</evidence>
<feature type="transmembrane region" description="Helical" evidence="1">
    <location>
        <begin position="214"/>
        <end position="231"/>
    </location>
</feature>
<dbReference type="InterPro" id="IPR007354">
    <property type="entry name" value="CruF-like"/>
</dbReference>
<name>A0ABX0GNC5_9ACTN</name>
<comment type="caution">
    <text evidence="2">The sequence shown here is derived from an EMBL/GenBank/DDBJ whole genome shotgun (WGS) entry which is preliminary data.</text>
</comment>
<keyword evidence="3" id="KW-1185">Reference proteome</keyword>
<proteinExistence type="predicted"/>
<feature type="transmembrane region" description="Helical" evidence="1">
    <location>
        <begin position="68"/>
        <end position="94"/>
    </location>
</feature>
<dbReference type="PANTHER" id="PTHR39419">
    <property type="entry name" value="SLL0814 PROTEIN"/>
    <property type="match status" value="1"/>
</dbReference>
<protein>
    <submittedName>
        <fullName evidence="2">Carotenoid biosynthesis protein</fullName>
    </submittedName>
</protein>
<keyword evidence="1" id="KW-1133">Transmembrane helix</keyword>
<feature type="transmembrane region" description="Helical" evidence="1">
    <location>
        <begin position="237"/>
        <end position="256"/>
    </location>
</feature>
<evidence type="ECO:0000313" key="3">
    <source>
        <dbReference type="Proteomes" id="UP000800981"/>
    </source>
</evidence>
<organism evidence="2 3">
    <name type="scientific">Motilibacter deserti</name>
    <dbReference type="NCBI Taxonomy" id="2714956"/>
    <lineage>
        <taxon>Bacteria</taxon>
        <taxon>Bacillati</taxon>
        <taxon>Actinomycetota</taxon>
        <taxon>Actinomycetes</taxon>
        <taxon>Motilibacterales</taxon>
        <taxon>Motilibacteraceae</taxon>
        <taxon>Motilibacter</taxon>
    </lineage>
</organism>
<keyword evidence="1" id="KW-0812">Transmembrane</keyword>
<sequence length="259" mass="26870">MSTSRAEAAPRAVPQRLPAALAATAVACQIAYPLVDGTVRNRLTVTTVVVFLAAVLAHAAATRGTGWALGYLAVAAGTGLAAEALGVATGFPFGEYDYRGTLGPKLLGVPLVIPLAWAMFAYPSLLVGRRLAAERAWATVPLGALALASWDLFLDPQMVDAGHWHWVDPDPGIPGIPGIPVSNFLGWLGVALVLMALLRTLLPDRPGPEGVPAALYLWTYASSTLAAAVFFDRPTVALVGAIGMGVVAVPYALALARGR</sequence>
<dbReference type="EMBL" id="JAANNP010000001">
    <property type="protein sequence ID" value="NHC12334.1"/>
    <property type="molecule type" value="Genomic_DNA"/>
</dbReference>
<dbReference type="PROSITE" id="PS51257">
    <property type="entry name" value="PROKAR_LIPOPROTEIN"/>
    <property type="match status" value="1"/>
</dbReference>
<feature type="transmembrane region" description="Helical" evidence="1">
    <location>
        <begin position="184"/>
        <end position="202"/>
    </location>
</feature>
<keyword evidence="1" id="KW-0472">Membrane</keyword>